<evidence type="ECO:0008006" key="5">
    <source>
        <dbReference type="Google" id="ProtNLM"/>
    </source>
</evidence>
<feature type="chain" id="PRO_5024876438" description="Flo11 domain-containing protein" evidence="2">
    <location>
        <begin position="20"/>
        <end position="644"/>
    </location>
</feature>
<feature type="compositionally biased region" description="Polar residues" evidence="1">
    <location>
        <begin position="601"/>
        <end position="614"/>
    </location>
</feature>
<organism evidence="3 4">
    <name type="scientific">Diutina rugosa</name>
    <name type="common">Yeast</name>
    <name type="synonym">Candida rugosa</name>
    <dbReference type="NCBI Taxonomy" id="5481"/>
    <lineage>
        <taxon>Eukaryota</taxon>
        <taxon>Fungi</taxon>
        <taxon>Dikarya</taxon>
        <taxon>Ascomycota</taxon>
        <taxon>Saccharomycotina</taxon>
        <taxon>Pichiomycetes</taxon>
        <taxon>Debaryomycetaceae</taxon>
        <taxon>Diutina</taxon>
    </lineage>
</organism>
<dbReference type="OrthoDB" id="4096612at2759"/>
<feature type="compositionally biased region" description="Polar residues" evidence="1">
    <location>
        <begin position="181"/>
        <end position="253"/>
    </location>
</feature>
<dbReference type="VEuPathDB" id="FungiDB:DIURU_003521"/>
<dbReference type="RefSeq" id="XP_034011774.1">
    <property type="nucleotide sequence ID" value="XM_034156293.1"/>
</dbReference>
<feature type="signal peptide" evidence="2">
    <location>
        <begin position="1"/>
        <end position="19"/>
    </location>
</feature>
<evidence type="ECO:0000313" key="3">
    <source>
        <dbReference type="EMBL" id="KAA8901151.1"/>
    </source>
</evidence>
<accession>A0A642ULB8</accession>
<feature type="compositionally biased region" description="Low complexity" evidence="1">
    <location>
        <begin position="476"/>
        <end position="500"/>
    </location>
</feature>
<protein>
    <recommendedName>
        <fullName evidence="5">Flo11 domain-containing protein</fullName>
    </recommendedName>
</protein>
<dbReference type="OMA" id="GVCPFTI"/>
<feature type="compositionally biased region" description="Acidic residues" evidence="1">
    <location>
        <begin position="139"/>
        <end position="156"/>
    </location>
</feature>
<feature type="compositionally biased region" description="Low complexity" evidence="1">
    <location>
        <begin position="550"/>
        <end position="571"/>
    </location>
</feature>
<comment type="caution">
    <text evidence="3">The sequence shown here is derived from an EMBL/GenBank/DDBJ whole genome shotgun (WGS) entry which is preliminary data.</text>
</comment>
<sequence length="644" mass="67784">MVNVQSLIAVATLAATAASANVQCIFKGKVLAESVDSETGVCPWPIPDDLPVNFKYTSPEEYLVDAYYWKGDDKYWNDIRNEGRIINLPMAQIVNKKLTGFFHVHKEKTPDANSTLSLRKRLFKEEYLIKRDEIDDFITNEVQTEDGEEVPDDSINDFEFPPAVESSSSEEPTSTDASDKASATGSDEASATGSDEGSATGSAEATEGSATGSAEATESGEGSATGSAEATEGSATGSAEATKSGEGSATGSAEATEGSEEPIETITTTQIHTKTETIIKCDDNKCHTTTQKQTQGPVTTTDEQGKTITTTEWCAQETVIIETYDEQCGCSKKVPATEGVVTTTIYKSQKPQVVEVITWCPVPSQVIVTETVCYNNKCHQTEVVATPTNTKQENNAQVTDYHPVDQFEHPTQGQKTITVTVCHNNQCETSVVPCETQTQVTQSGNQIITLTSTVPVYVTTLSSGEKPPAGHTTYVAANPAPTGAAPAPTQAAPAPTHGAPEAAPEGQHPQVITTTVYCNGEACQPAPTNGAPIPEGAHPQVITTTVTAAPEQQPQPQGEKPQKQPQQQGEQTTLAGEERPAPLTTKGPQVEGPAPAPAAPTSLQSQTVESKPTSPVITGYEGAASGLSVAKGLIALACAAPLFL</sequence>
<evidence type="ECO:0000256" key="1">
    <source>
        <dbReference type="SAM" id="MobiDB-lite"/>
    </source>
</evidence>
<feature type="region of interest" description="Disordered" evidence="1">
    <location>
        <begin position="464"/>
        <end position="506"/>
    </location>
</feature>
<evidence type="ECO:0000256" key="2">
    <source>
        <dbReference type="SAM" id="SignalP"/>
    </source>
</evidence>
<reference evidence="3 4" key="1">
    <citation type="submission" date="2019-07" db="EMBL/GenBank/DDBJ databases">
        <title>Genome assembly of two rare yeast pathogens: Diutina rugosa and Trichomonascus ciferrii.</title>
        <authorList>
            <person name="Mixao V."/>
            <person name="Saus E."/>
            <person name="Hansen A."/>
            <person name="Lass-Flor C."/>
            <person name="Gabaldon T."/>
        </authorList>
    </citation>
    <scope>NUCLEOTIDE SEQUENCE [LARGE SCALE GENOMIC DNA]</scope>
    <source>
        <strain evidence="3 4">CBS 613</strain>
    </source>
</reference>
<feature type="region of interest" description="Disordered" evidence="1">
    <location>
        <begin position="547"/>
        <end position="614"/>
    </location>
</feature>
<dbReference type="GeneID" id="54782172"/>
<evidence type="ECO:0000313" key="4">
    <source>
        <dbReference type="Proteomes" id="UP000449547"/>
    </source>
</evidence>
<name>A0A642ULB8_DIURU</name>
<dbReference type="EMBL" id="SWFT01000105">
    <property type="protein sequence ID" value="KAA8901151.1"/>
    <property type="molecule type" value="Genomic_DNA"/>
</dbReference>
<gene>
    <name evidence="3" type="ORF">DIURU_003521</name>
</gene>
<dbReference type="Proteomes" id="UP000449547">
    <property type="component" value="Unassembled WGS sequence"/>
</dbReference>
<feature type="region of interest" description="Disordered" evidence="1">
    <location>
        <begin position="139"/>
        <end position="271"/>
    </location>
</feature>
<proteinExistence type="predicted"/>
<dbReference type="AlphaFoldDB" id="A0A642ULB8"/>
<feature type="compositionally biased region" description="Low complexity" evidence="1">
    <location>
        <begin position="158"/>
        <end position="176"/>
    </location>
</feature>
<keyword evidence="2" id="KW-0732">Signal</keyword>
<keyword evidence="4" id="KW-1185">Reference proteome</keyword>